<evidence type="ECO:0000256" key="5">
    <source>
        <dbReference type="ARBA" id="ARBA00022801"/>
    </source>
</evidence>
<evidence type="ECO:0000256" key="1">
    <source>
        <dbReference type="ARBA" id="ARBA00022679"/>
    </source>
</evidence>
<evidence type="ECO:0000256" key="2">
    <source>
        <dbReference type="ARBA" id="ARBA00022695"/>
    </source>
</evidence>
<dbReference type="InterPro" id="IPR043502">
    <property type="entry name" value="DNA/RNA_pol_sf"/>
</dbReference>
<protein>
    <recommendedName>
        <fullName evidence="11">RNase H type-1 domain-containing protein</fullName>
    </recommendedName>
</protein>
<dbReference type="InterPro" id="IPR036397">
    <property type="entry name" value="RNaseH_sf"/>
</dbReference>
<evidence type="ECO:0008006" key="11">
    <source>
        <dbReference type="Google" id="ProtNLM"/>
    </source>
</evidence>
<dbReference type="EMBL" id="BPVZ01000166">
    <property type="protein sequence ID" value="GKV43184.1"/>
    <property type="molecule type" value="Genomic_DNA"/>
</dbReference>
<keyword evidence="3" id="KW-0540">Nuclease</keyword>
<dbReference type="PANTHER" id="PTHR48475">
    <property type="entry name" value="RIBONUCLEASE H"/>
    <property type="match status" value="1"/>
</dbReference>
<evidence type="ECO:0000256" key="3">
    <source>
        <dbReference type="ARBA" id="ARBA00022722"/>
    </source>
</evidence>
<dbReference type="InterPro" id="IPR002156">
    <property type="entry name" value="RNaseH_domain"/>
</dbReference>
<dbReference type="GO" id="GO:0004523">
    <property type="term" value="F:RNA-DNA hybrid ribonuclease activity"/>
    <property type="evidence" value="ECO:0007669"/>
    <property type="project" value="InterPro"/>
</dbReference>
<sequence>MGNVCIFIWGSQKKQQNYPLAEKAAFALVSTTRKLRAYFQSHQIVVYTDFPLRKILQKPELSGRLIGWSVELNEYDLKFQPRTTIKGQAMADFLVECAPATVKEKAPEYPVWVLYVDGAANADGSGAGAVLLGPDGFKSEHALRFKFQTTNNAAEYEALIYGLKLAFELKIDKIPRADNHRADKLSKLASSRDFNPQRSTIVEVLDAPSYIDFTVECQLLSTDPSTPS</sequence>
<keyword evidence="2" id="KW-0548">Nucleotidyltransferase</keyword>
<keyword evidence="6" id="KW-0695">RNA-directed DNA polymerase</keyword>
<dbReference type="InterPro" id="IPR041373">
    <property type="entry name" value="RT_RNaseH"/>
</dbReference>
<comment type="caution">
    <text evidence="9">The sequence shown here is derived from an EMBL/GenBank/DDBJ whole genome shotgun (WGS) entry which is preliminary data.</text>
</comment>
<dbReference type="SUPFAM" id="SSF56672">
    <property type="entry name" value="DNA/RNA polymerases"/>
    <property type="match status" value="1"/>
</dbReference>
<evidence type="ECO:0000256" key="6">
    <source>
        <dbReference type="ARBA" id="ARBA00022918"/>
    </source>
</evidence>
<organism evidence="9 10">
    <name type="scientific">Rubroshorea leprosula</name>
    <dbReference type="NCBI Taxonomy" id="152421"/>
    <lineage>
        <taxon>Eukaryota</taxon>
        <taxon>Viridiplantae</taxon>
        <taxon>Streptophyta</taxon>
        <taxon>Embryophyta</taxon>
        <taxon>Tracheophyta</taxon>
        <taxon>Spermatophyta</taxon>
        <taxon>Magnoliopsida</taxon>
        <taxon>eudicotyledons</taxon>
        <taxon>Gunneridae</taxon>
        <taxon>Pentapetalae</taxon>
        <taxon>rosids</taxon>
        <taxon>malvids</taxon>
        <taxon>Malvales</taxon>
        <taxon>Dipterocarpaceae</taxon>
        <taxon>Rubroshorea</taxon>
    </lineage>
</organism>
<reference evidence="9 10" key="1">
    <citation type="journal article" date="2021" name="Commun. Biol.">
        <title>The genome of Shorea leprosula (Dipterocarpaceae) highlights the ecological relevance of drought in aseasonal tropical rainforests.</title>
        <authorList>
            <person name="Ng K.K.S."/>
            <person name="Kobayashi M.J."/>
            <person name="Fawcett J.A."/>
            <person name="Hatakeyama M."/>
            <person name="Paape T."/>
            <person name="Ng C.H."/>
            <person name="Ang C.C."/>
            <person name="Tnah L.H."/>
            <person name="Lee C.T."/>
            <person name="Nishiyama T."/>
            <person name="Sese J."/>
            <person name="O'Brien M.J."/>
            <person name="Copetti D."/>
            <person name="Mohd Noor M.I."/>
            <person name="Ong R.C."/>
            <person name="Putra M."/>
            <person name="Sireger I.Z."/>
            <person name="Indrioko S."/>
            <person name="Kosugi Y."/>
            <person name="Izuno A."/>
            <person name="Isagi Y."/>
            <person name="Lee S.L."/>
            <person name="Shimizu K.K."/>
        </authorList>
    </citation>
    <scope>NUCLEOTIDE SEQUENCE [LARGE SCALE GENOMIC DNA]</scope>
    <source>
        <strain evidence="9">214</strain>
    </source>
</reference>
<proteinExistence type="predicted"/>
<evidence type="ECO:0000256" key="4">
    <source>
        <dbReference type="ARBA" id="ARBA00022759"/>
    </source>
</evidence>
<dbReference type="Proteomes" id="UP001054252">
    <property type="component" value="Unassembled WGS sequence"/>
</dbReference>
<feature type="domain" description="Reverse transcriptase RNase H-like" evidence="8">
    <location>
        <begin position="12"/>
        <end position="75"/>
    </location>
</feature>
<keyword evidence="4" id="KW-0255">Endonuclease</keyword>
<dbReference type="AlphaFoldDB" id="A0AAV5M1P2"/>
<evidence type="ECO:0000259" key="8">
    <source>
        <dbReference type="Pfam" id="PF17917"/>
    </source>
</evidence>
<dbReference type="Gene3D" id="3.30.420.10">
    <property type="entry name" value="Ribonuclease H-like superfamily/Ribonuclease H"/>
    <property type="match status" value="1"/>
</dbReference>
<keyword evidence="10" id="KW-1185">Reference proteome</keyword>
<keyword evidence="5" id="KW-0378">Hydrolase</keyword>
<gene>
    <name evidence="9" type="ORF">SLEP1_g50508</name>
</gene>
<dbReference type="Pfam" id="PF17917">
    <property type="entry name" value="RT_RNaseH"/>
    <property type="match status" value="1"/>
</dbReference>
<dbReference type="InterPro" id="IPR012337">
    <property type="entry name" value="RNaseH-like_sf"/>
</dbReference>
<dbReference type="GO" id="GO:0003676">
    <property type="term" value="F:nucleic acid binding"/>
    <property type="evidence" value="ECO:0007669"/>
    <property type="project" value="InterPro"/>
</dbReference>
<keyword evidence="1" id="KW-0808">Transferase</keyword>
<accession>A0AAV5M1P2</accession>
<evidence type="ECO:0000313" key="10">
    <source>
        <dbReference type="Proteomes" id="UP001054252"/>
    </source>
</evidence>
<evidence type="ECO:0000259" key="7">
    <source>
        <dbReference type="Pfam" id="PF13456"/>
    </source>
</evidence>
<feature type="domain" description="RNase H type-1" evidence="7">
    <location>
        <begin position="117"/>
        <end position="174"/>
    </location>
</feature>
<dbReference type="SUPFAM" id="SSF53098">
    <property type="entry name" value="Ribonuclease H-like"/>
    <property type="match status" value="1"/>
</dbReference>
<evidence type="ECO:0000313" key="9">
    <source>
        <dbReference type="EMBL" id="GKV43184.1"/>
    </source>
</evidence>
<dbReference type="Pfam" id="PF13456">
    <property type="entry name" value="RVT_3"/>
    <property type="match status" value="1"/>
</dbReference>
<dbReference type="PANTHER" id="PTHR48475:SF2">
    <property type="entry name" value="RIBONUCLEASE H"/>
    <property type="match status" value="1"/>
</dbReference>
<name>A0AAV5M1P2_9ROSI</name>
<dbReference type="GO" id="GO:0003964">
    <property type="term" value="F:RNA-directed DNA polymerase activity"/>
    <property type="evidence" value="ECO:0007669"/>
    <property type="project" value="UniProtKB-KW"/>
</dbReference>